<dbReference type="EMBL" id="CP003199">
    <property type="protein sequence ID" value="AEW45474.1"/>
    <property type="molecule type" value="Genomic_DNA"/>
</dbReference>
<gene>
    <name evidence="1" type="ordered locus">MHC_03070</name>
</gene>
<accession>H6N752</accession>
<protein>
    <submittedName>
        <fullName evidence="1">Uncharacterized protein</fullName>
    </submittedName>
</protein>
<dbReference type="KEGG" id="mhe:MHC_03070"/>
<keyword evidence="2" id="KW-1185">Reference proteome</keyword>
<proteinExistence type="predicted"/>
<sequence length="65" mass="7728">MEMFNRPILRKGQNYIKESQLDSSIMFVFPEDLIKNGVFVISRQNLVTDSFRSLLNIDDWGFFYC</sequence>
<organism evidence="1 2">
    <name type="scientific">Mycoplasma haemocanis (strain Illinois)</name>
    <dbReference type="NCBI Taxonomy" id="1111676"/>
    <lineage>
        <taxon>Bacteria</taxon>
        <taxon>Bacillati</taxon>
        <taxon>Mycoplasmatota</taxon>
        <taxon>Mollicutes</taxon>
        <taxon>Mycoplasmataceae</taxon>
        <taxon>Mycoplasma</taxon>
    </lineage>
</organism>
<dbReference type="Proteomes" id="UP000009135">
    <property type="component" value="Chromosome"/>
</dbReference>
<reference evidence="1 2" key="1">
    <citation type="journal article" date="2012" name="J. Bacteriol.">
        <title>Complete genome sequence of Mycoplasma haemocanis strain Illinois.</title>
        <authorList>
            <person name="do Nascimento N.C."/>
            <person name="Guimaraes A.M."/>
            <person name="Santos A.P."/>
            <person name="Sanmiguel P.J."/>
            <person name="Messick J.B."/>
        </authorList>
    </citation>
    <scope>NUCLEOTIDE SEQUENCE [LARGE SCALE GENOMIC DNA]</scope>
    <source>
        <strain evidence="1 2">Illinois</strain>
    </source>
</reference>
<evidence type="ECO:0000313" key="2">
    <source>
        <dbReference type="Proteomes" id="UP000009135"/>
    </source>
</evidence>
<dbReference type="AlphaFoldDB" id="H6N752"/>
<evidence type="ECO:0000313" key="1">
    <source>
        <dbReference type="EMBL" id="AEW45474.1"/>
    </source>
</evidence>
<name>H6N752_MYCHN</name>
<dbReference type="OrthoDB" id="9855428at2"/>
<dbReference type="STRING" id="1111676.MHC_03070"/>
<dbReference type="HOGENOM" id="CLU_2845125_0_0_14"/>